<dbReference type="SUPFAM" id="SSF52075">
    <property type="entry name" value="Outer arm dynein light chain 1"/>
    <property type="match status" value="1"/>
</dbReference>
<dbReference type="FunFam" id="1.25.40.120:FF:000001">
    <property type="entry name" value="Geranylgeranyl transferase type-2 subunit alpha"/>
    <property type="match status" value="1"/>
</dbReference>
<dbReference type="OMA" id="CAWHHRC"/>
<dbReference type="SUPFAM" id="SSF49594">
    <property type="entry name" value="Rab geranylgeranyltransferase alpha-subunit, insert domain"/>
    <property type="match status" value="1"/>
</dbReference>
<keyword evidence="7" id="KW-0433">Leucine-rich repeat</keyword>
<dbReference type="GO" id="GO:0097354">
    <property type="term" value="P:prenylation"/>
    <property type="evidence" value="ECO:0007669"/>
    <property type="project" value="UniProtKB-UniRule"/>
</dbReference>
<keyword evidence="9" id="KW-0677">Repeat</keyword>
<evidence type="ECO:0000259" key="13">
    <source>
        <dbReference type="Pfam" id="PF07711"/>
    </source>
</evidence>
<evidence type="ECO:0000256" key="10">
    <source>
        <dbReference type="ARBA" id="ARBA00047658"/>
    </source>
</evidence>
<dbReference type="Gene3D" id="3.80.10.10">
    <property type="entry name" value="Ribonuclease Inhibitor"/>
    <property type="match status" value="1"/>
</dbReference>
<accession>A0A8C4N9H7</accession>
<dbReference type="PANTHER" id="PTHR11129:SF2">
    <property type="entry name" value="GERANYLGERANYL TRANSFERASE TYPE-2 SUBUNIT ALPHA"/>
    <property type="match status" value="1"/>
</dbReference>
<dbReference type="PROSITE" id="PS51147">
    <property type="entry name" value="PFTA"/>
    <property type="match status" value="5"/>
</dbReference>
<dbReference type="GeneTree" id="ENSGT00550000075121"/>
<evidence type="ECO:0000313" key="15">
    <source>
        <dbReference type="Proteomes" id="UP000694388"/>
    </source>
</evidence>
<protein>
    <recommendedName>
        <fullName evidence="4 11">Geranylgeranyl transferase type-2 subunit alpha</fullName>
        <ecNumber evidence="3 11">2.5.1.60</ecNumber>
    </recommendedName>
    <alternativeName>
        <fullName evidence="11">Geranylgeranyl transferase type II subunit alpha</fullName>
    </alternativeName>
</protein>
<name>A0A8C4N9H7_EPTBU</name>
<comment type="function">
    <text evidence="11">Catalyzes the transfer of a geranyl-geranyl moiety from geranyl-geranyl pyrophosphate to cysteines occuring in specific C-terminal amino acid sequences.</text>
</comment>
<proteinExistence type="inferred from homology"/>
<dbReference type="InterPro" id="IPR032675">
    <property type="entry name" value="LRR_dom_sf"/>
</dbReference>
<dbReference type="Ensembl" id="ENSEBUT00000003716.1">
    <property type="protein sequence ID" value="ENSEBUP00000003347.1"/>
    <property type="gene ID" value="ENSEBUG00000002421.1"/>
</dbReference>
<dbReference type="GO" id="GO:0008270">
    <property type="term" value="F:zinc ion binding"/>
    <property type="evidence" value="ECO:0007669"/>
    <property type="project" value="InterPro"/>
</dbReference>
<comment type="similarity">
    <text evidence="2 11">Belongs to the protein prenyltransferase subunit alpha family.</text>
</comment>
<evidence type="ECO:0000256" key="3">
    <source>
        <dbReference type="ARBA" id="ARBA00012656"/>
    </source>
</evidence>
<organism evidence="14 15">
    <name type="scientific">Eptatretus burgeri</name>
    <name type="common">Inshore hagfish</name>
    <dbReference type="NCBI Taxonomy" id="7764"/>
    <lineage>
        <taxon>Eukaryota</taxon>
        <taxon>Metazoa</taxon>
        <taxon>Chordata</taxon>
        <taxon>Craniata</taxon>
        <taxon>Vertebrata</taxon>
        <taxon>Cyclostomata</taxon>
        <taxon>Myxini</taxon>
        <taxon>Myxiniformes</taxon>
        <taxon>Myxinidae</taxon>
        <taxon>Eptatretinae</taxon>
        <taxon>Eptatretus</taxon>
    </lineage>
</organism>
<comment type="catalytic activity">
    <reaction evidence="10 11">
        <text>geranylgeranyl diphosphate + L-cysteinyl-[protein] = S-geranylgeranyl-L-cysteinyl-[protein] + diphosphate</text>
        <dbReference type="Rhea" id="RHEA:21240"/>
        <dbReference type="Rhea" id="RHEA-COMP:10131"/>
        <dbReference type="Rhea" id="RHEA-COMP:11537"/>
        <dbReference type="ChEBI" id="CHEBI:29950"/>
        <dbReference type="ChEBI" id="CHEBI:33019"/>
        <dbReference type="ChEBI" id="CHEBI:57533"/>
        <dbReference type="ChEBI" id="CHEBI:86021"/>
        <dbReference type="EC" id="2.5.1.60"/>
    </reaction>
</comment>
<evidence type="ECO:0000256" key="4">
    <source>
        <dbReference type="ARBA" id="ARBA00014772"/>
    </source>
</evidence>
<evidence type="ECO:0000256" key="7">
    <source>
        <dbReference type="ARBA" id="ARBA00022614"/>
    </source>
</evidence>
<keyword evidence="6 11" id="KW-0637">Prenyltransferase</keyword>
<dbReference type="Proteomes" id="UP000694388">
    <property type="component" value="Unplaced"/>
</dbReference>
<dbReference type="InterPro" id="IPR002088">
    <property type="entry name" value="Prenyl_trans_a"/>
</dbReference>
<reference evidence="14" key="2">
    <citation type="submission" date="2025-09" db="UniProtKB">
        <authorList>
            <consortium name="Ensembl"/>
        </authorList>
    </citation>
    <scope>IDENTIFICATION</scope>
</reference>
<keyword evidence="5" id="KW-0597">Phosphoprotein</keyword>
<dbReference type="AlphaFoldDB" id="A0A8C4N9H7"/>
<dbReference type="Pfam" id="PF07711">
    <property type="entry name" value="RabGGT_insert"/>
    <property type="match status" value="1"/>
</dbReference>
<dbReference type="PROSITE" id="PS51450">
    <property type="entry name" value="LRR"/>
    <property type="match status" value="1"/>
</dbReference>
<dbReference type="EC" id="2.5.1.60" evidence="3 11"/>
<feature type="domain" description="Rab geranylgeranyltransferase alpha subunit insert-domain" evidence="13">
    <location>
        <begin position="242"/>
        <end position="343"/>
    </location>
</feature>
<dbReference type="InterPro" id="IPR001611">
    <property type="entry name" value="Leu-rich_rpt"/>
</dbReference>
<evidence type="ECO:0000313" key="14">
    <source>
        <dbReference type="Ensembl" id="ENSEBUP00000003347.1"/>
    </source>
</evidence>
<evidence type="ECO:0000256" key="12">
    <source>
        <dbReference type="SAM" id="MobiDB-lite"/>
    </source>
</evidence>
<feature type="region of interest" description="Disordered" evidence="12">
    <location>
        <begin position="1"/>
        <end position="20"/>
    </location>
</feature>
<evidence type="ECO:0000256" key="9">
    <source>
        <dbReference type="ARBA" id="ARBA00022737"/>
    </source>
</evidence>
<keyword evidence="8 11" id="KW-0808">Transferase</keyword>
<evidence type="ECO:0000256" key="2">
    <source>
        <dbReference type="ARBA" id="ARBA00006734"/>
    </source>
</evidence>
<dbReference type="Gene3D" id="1.25.40.120">
    <property type="entry name" value="Protein prenylyltransferase"/>
    <property type="match status" value="1"/>
</dbReference>
<evidence type="ECO:0000256" key="8">
    <source>
        <dbReference type="ARBA" id="ARBA00022679"/>
    </source>
</evidence>
<dbReference type="GO" id="GO:0005968">
    <property type="term" value="C:Rab-protein geranylgeranyltransferase complex"/>
    <property type="evidence" value="ECO:0007669"/>
    <property type="project" value="TreeGrafter"/>
</dbReference>
<reference evidence="14" key="1">
    <citation type="submission" date="2025-08" db="UniProtKB">
        <authorList>
            <consortium name="Ensembl"/>
        </authorList>
    </citation>
    <scope>IDENTIFICATION</scope>
</reference>
<comment type="function">
    <text evidence="1">Catalyzes the transfer of a geranylgeranyl moiety from geranylgeranyl diphosphate to both cysteines of Rab proteins with the C-terminal sequence -XXCC, -XCXC and -CCXX, such as RAB1A, RAB3A, RAB5A and RAB7A.</text>
</comment>
<dbReference type="InterPro" id="IPR036254">
    <property type="entry name" value="RabGGT_asu_insert-dom_sf"/>
</dbReference>
<evidence type="ECO:0000256" key="1">
    <source>
        <dbReference type="ARBA" id="ARBA00002902"/>
    </source>
</evidence>
<evidence type="ECO:0000256" key="11">
    <source>
        <dbReference type="RuleBase" id="RU367120"/>
    </source>
</evidence>
<dbReference type="PANTHER" id="PTHR11129">
    <property type="entry name" value="PROTEIN FARNESYLTRANSFERASE ALPHA SUBUNIT/RAB GERANYLGERANYL TRANSFERASE ALPHA SUBUNIT"/>
    <property type="match status" value="1"/>
</dbReference>
<dbReference type="Pfam" id="PF01239">
    <property type="entry name" value="PPTA"/>
    <property type="match status" value="5"/>
</dbReference>
<dbReference type="SUPFAM" id="SSF48439">
    <property type="entry name" value="Protein prenylyltransferase"/>
    <property type="match status" value="1"/>
</dbReference>
<dbReference type="InterPro" id="IPR009087">
    <property type="entry name" value="RabGGT_asu_insert-domain"/>
</dbReference>
<sequence length="562" mass="65070">MHGRVKVKTSAEQAETKRKEREKKLKLYQVASAAAASKRANGEFDKEALEITQNILEQNPDIASLWNFRREILLFWEKDRQEEVQEVLSLELPFLESCLRVNPKSYGAWHHRAWVLVHAKHTDWAKELRLCGAFLQKDERNFHCWDHRRFVVQHAGIPDTDELEYTSQLISTNFSNYSAWHYRSCLLPRIYPDPEQKGRVAEDQLLKEYELAQNAFFTDPSDQSAWFYHRWLLGRAEIEDAITCVYVSKPLQTVLVSFSKPVNLRNEEDEAVLFVDSRPFPSKWQVPDKRSTFSHVWVCKLPPGLLEGETLQHCLHVSWKDGRLKKECLLYPGSKESWCQDSATDQKLFSLELSIEKSSVLRAEMDSCRQLLDLEPENKWCLLTCILLSRVLDPLGHASKTLTWFKKLLAVDPLRTGYYKDLRSKYQVEDGLLCMEYAETRVLHLARKELTSLFHLDLMVLVTHLDVSGNCLHVLPLAMSCLQCLQVLHADDNEIEDIEGVRNLPVLQDVCLKNNRLAHLSQLQPLTSCCRLVSVELGGNLVENLPDFYTHLHELLTHTRPV</sequence>
<dbReference type="GO" id="GO:0004663">
    <property type="term" value="F:Rab geranylgeranyltransferase activity"/>
    <property type="evidence" value="ECO:0007669"/>
    <property type="project" value="UniProtKB-UniRule"/>
</dbReference>
<keyword evidence="15" id="KW-1185">Reference proteome</keyword>
<dbReference type="Gene3D" id="2.60.40.1130">
    <property type="entry name" value="Rab geranylgeranyltransferase alpha-subunit, insert domain"/>
    <property type="match status" value="1"/>
</dbReference>
<evidence type="ECO:0000256" key="5">
    <source>
        <dbReference type="ARBA" id="ARBA00022553"/>
    </source>
</evidence>
<evidence type="ECO:0000256" key="6">
    <source>
        <dbReference type="ARBA" id="ARBA00022602"/>
    </source>
</evidence>